<dbReference type="Pfam" id="PF25399">
    <property type="entry name" value="DeaD_dimer"/>
    <property type="match status" value="1"/>
</dbReference>
<dbReference type="InterPro" id="IPR014014">
    <property type="entry name" value="RNA_helicase_DEAD_Q_motif"/>
</dbReference>
<dbReference type="SMART" id="SM00487">
    <property type="entry name" value="DEXDc"/>
    <property type="match status" value="1"/>
</dbReference>
<dbReference type="InterPro" id="IPR027417">
    <property type="entry name" value="P-loop_NTPase"/>
</dbReference>
<dbReference type="InterPro" id="IPR044742">
    <property type="entry name" value="DEAD/DEAH_RhlB"/>
</dbReference>
<keyword evidence="6 9" id="KW-0067">ATP-binding</keyword>
<sequence length="488" mass="53512">MGVSDAVLAALEKKGFTTPTPIQTLTIPLLLNGSTDVVAQAQTGTGKTAAFGIPVIDRAEERAGFVQAIVLTPTRELCMQVASEIDSLRGDKKLSIVTVYGGQSISLQIKDLKRGADIVVGTPGRVIDMLDRGVLKLEGVKYVVLDEADEMLNMGFAEDVERILQSVNADRRMLLFSATMPPRILQLAKTYMGDYQNLVAKRAEMTTALIDQVYYEVRPSDKFNALARLIDAETAFYGVIFCRTKIETTELAQMLDSRGYPSDALHGDVAQAQREKILQKFRDRKIQILVATDVAARGIDVTDLSHVVNFHLPYEPESYVHRIGRTGRAGKQGTAISLVAPGERRLLDIIRKVTKVELRKGQLPSKQEVIQRRLNGLKESVIAALNQGGTDDFKQLAASLLEQYSAEDTVAALLMQSVGPDFVNMPDIQAAGERKKILAKNQQVGKKWRKPADPPVCGHGPPGRYEQDRSAATDPGGNRHPLGPSWQD</sequence>
<dbReference type="AlphaFoldDB" id="M7P1X8"/>
<keyword evidence="4 9" id="KW-0378">Hydrolase</keyword>
<dbReference type="eggNOG" id="COG0513">
    <property type="taxonomic scope" value="Bacteria"/>
</dbReference>
<proteinExistence type="inferred from homology"/>
<evidence type="ECO:0000256" key="3">
    <source>
        <dbReference type="ARBA" id="ARBA00022741"/>
    </source>
</evidence>
<dbReference type="InterPro" id="IPR014001">
    <property type="entry name" value="Helicase_ATP-bd"/>
</dbReference>
<dbReference type="PROSITE" id="PS00039">
    <property type="entry name" value="DEAD_ATP_HELICASE"/>
    <property type="match status" value="1"/>
</dbReference>
<dbReference type="SMART" id="SM00490">
    <property type="entry name" value="HELICc"/>
    <property type="match status" value="1"/>
</dbReference>
<dbReference type="PANTHER" id="PTHR47963">
    <property type="entry name" value="DEAD-BOX ATP-DEPENDENT RNA HELICASE 47, MITOCHONDRIAL"/>
    <property type="match status" value="1"/>
</dbReference>
<dbReference type="GO" id="GO:0016787">
    <property type="term" value="F:hydrolase activity"/>
    <property type="evidence" value="ECO:0007669"/>
    <property type="project" value="UniProtKB-KW"/>
</dbReference>
<comment type="caution">
    <text evidence="14">The sequence shown here is derived from an EMBL/GenBank/DDBJ whole genome shotgun (WGS) entry which is preliminary data.</text>
</comment>
<evidence type="ECO:0000256" key="9">
    <source>
        <dbReference type="RuleBase" id="RU000492"/>
    </source>
</evidence>
<dbReference type="PANTHER" id="PTHR47963:SF8">
    <property type="entry name" value="ATP-DEPENDENT RNA HELICASE DEAD"/>
    <property type="match status" value="1"/>
</dbReference>
<evidence type="ECO:0000256" key="2">
    <source>
        <dbReference type="ARBA" id="ARBA00022490"/>
    </source>
</evidence>
<dbReference type="InterPro" id="IPR011545">
    <property type="entry name" value="DEAD/DEAH_box_helicase_dom"/>
</dbReference>
<dbReference type="PROSITE" id="PS51194">
    <property type="entry name" value="HELICASE_CTER"/>
    <property type="match status" value="1"/>
</dbReference>
<evidence type="ECO:0000256" key="1">
    <source>
        <dbReference type="ARBA" id="ARBA00012552"/>
    </source>
</evidence>
<evidence type="ECO:0000256" key="10">
    <source>
        <dbReference type="SAM" id="MobiDB-lite"/>
    </source>
</evidence>
<dbReference type="InterPro" id="IPR000629">
    <property type="entry name" value="RNA-helicase_DEAD-box_CS"/>
</dbReference>
<dbReference type="CDD" id="cd18787">
    <property type="entry name" value="SF2_C_DEAD"/>
    <property type="match status" value="1"/>
</dbReference>
<dbReference type="InterPro" id="IPR001650">
    <property type="entry name" value="Helicase_C-like"/>
</dbReference>
<gene>
    <name evidence="14" type="primary">cshA_1</name>
    <name evidence="14" type="ORF">ADICEAN_00196</name>
</gene>
<protein>
    <recommendedName>
        <fullName evidence="1">RNA helicase</fullName>
        <ecNumber evidence="1">3.6.4.13</ecNumber>
    </recommendedName>
</protein>
<dbReference type="Proteomes" id="UP000011910">
    <property type="component" value="Unassembled WGS sequence"/>
</dbReference>
<keyword evidence="7" id="KW-0346">Stress response</keyword>
<dbReference type="PATRIC" id="fig|1279009.4.peg.202"/>
<dbReference type="CDD" id="cd00268">
    <property type="entry name" value="DEADc"/>
    <property type="match status" value="1"/>
</dbReference>
<evidence type="ECO:0000256" key="4">
    <source>
        <dbReference type="ARBA" id="ARBA00022801"/>
    </source>
</evidence>
<dbReference type="EMBL" id="AODQ01000003">
    <property type="protein sequence ID" value="EMR04594.1"/>
    <property type="molecule type" value="Genomic_DNA"/>
</dbReference>
<feature type="domain" description="DEAD-box RNA helicase Q" evidence="13">
    <location>
        <begin position="1"/>
        <end position="24"/>
    </location>
</feature>
<reference evidence="14 15" key="1">
    <citation type="journal article" date="2013" name="Genome Announc.">
        <title>Draft Genome Sequence of Cesiribacter andamanensis Strain AMV16T, Isolated from a Soil Sample from a Mud Volcano in the Andaman Islands, India.</title>
        <authorList>
            <person name="Shivaji S."/>
            <person name="Ara S."/>
            <person name="Begum Z."/>
            <person name="Srinivas T.N."/>
            <person name="Singh A."/>
            <person name="Kumar Pinnaka A."/>
        </authorList>
    </citation>
    <scope>NUCLEOTIDE SEQUENCE [LARGE SCALE GENOMIC DNA]</scope>
    <source>
        <strain evidence="14 15">AMV16</strain>
    </source>
</reference>
<keyword evidence="5 9" id="KW-0347">Helicase</keyword>
<dbReference type="Pfam" id="PF00271">
    <property type="entry name" value="Helicase_C"/>
    <property type="match status" value="1"/>
</dbReference>
<dbReference type="STRING" id="1279009.ADICEAN_00196"/>
<dbReference type="GO" id="GO:0005524">
    <property type="term" value="F:ATP binding"/>
    <property type="evidence" value="ECO:0007669"/>
    <property type="project" value="UniProtKB-KW"/>
</dbReference>
<feature type="domain" description="Helicase ATP-binding" evidence="11">
    <location>
        <begin position="28"/>
        <end position="198"/>
    </location>
</feature>
<dbReference type="InterPro" id="IPR057325">
    <property type="entry name" value="DeaD_dimer"/>
</dbReference>
<comment type="similarity">
    <text evidence="9">Belongs to the DEAD box helicase family.</text>
</comment>
<accession>M7P1X8</accession>
<evidence type="ECO:0000256" key="7">
    <source>
        <dbReference type="ARBA" id="ARBA00023016"/>
    </source>
</evidence>
<evidence type="ECO:0000256" key="6">
    <source>
        <dbReference type="ARBA" id="ARBA00022840"/>
    </source>
</evidence>
<dbReference type="PROSITE" id="PS51195">
    <property type="entry name" value="Q_MOTIF"/>
    <property type="match status" value="1"/>
</dbReference>
<evidence type="ECO:0000259" key="13">
    <source>
        <dbReference type="PROSITE" id="PS51195"/>
    </source>
</evidence>
<dbReference type="GO" id="GO:0003724">
    <property type="term" value="F:RNA helicase activity"/>
    <property type="evidence" value="ECO:0007669"/>
    <property type="project" value="UniProtKB-EC"/>
</dbReference>
<keyword evidence="2" id="KW-0963">Cytoplasm</keyword>
<name>M7P1X8_9BACT</name>
<dbReference type="Pfam" id="PF00270">
    <property type="entry name" value="DEAD"/>
    <property type="match status" value="1"/>
</dbReference>
<dbReference type="Gene3D" id="3.40.50.300">
    <property type="entry name" value="P-loop containing nucleotide triphosphate hydrolases"/>
    <property type="match status" value="2"/>
</dbReference>
<evidence type="ECO:0000256" key="8">
    <source>
        <dbReference type="PROSITE-ProRule" id="PRU00552"/>
    </source>
</evidence>
<organism evidence="14 15">
    <name type="scientific">Cesiribacter andamanensis AMV16</name>
    <dbReference type="NCBI Taxonomy" id="1279009"/>
    <lineage>
        <taxon>Bacteria</taxon>
        <taxon>Pseudomonadati</taxon>
        <taxon>Bacteroidota</taxon>
        <taxon>Cytophagia</taxon>
        <taxon>Cytophagales</taxon>
        <taxon>Cesiribacteraceae</taxon>
        <taxon>Cesiribacter</taxon>
    </lineage>
</organism>
<evidence type="ECO:0000313" key="14">
    <source>
        <dbReference type="EMBL" id="EMR04594.1"/>
    </source>
</evidence>
<evidence type="ECO:0000256" key="5">
    <source>
        <dbReference type="ARBA" id="ARBA00022806"/>
    </source>
</evidence>
<dbReference type="InterPro" id="IPR050547">
    <property type="entry name" value="DEAD_box_RNA_helicases"/>
</dbReference>
<keyword evidence="3 9" id="KW-0547">Nucleotide-binding</keyword>
<dbReference type="GO" id="GO:0003723">
    <property type="term" value="F:RNA binding"/>
    <property type="evidence" value="ECO:0007669"/>
    <property type="project" value="TreeGrafter"/>
</dbReference>
<dbReference type="SUPFAM" id="SSF52540">
    <property type="entry name" value="P-loop containing nucleoside triphosphate hydrolases"/>
    <property type="match status" value="1"/>
</dbReference>
<dbReference type="PROSITE" id="PS51192">
    <property type="entry name" value="HELICASE_ATP_BIND_1"/>
    <property type="match status" value="1"/>
</dbReference>
<feature type="domain" description="Helicase C-terminal" evidence="12">
    <location>
        <begin position="209"/>
        <end position="371"/>
    </location>
</feature>
<evidence type="ECO:0000259" key="12">
    <source>
        <dbReference type="PROSITE" id="PS51194"/>
    </source>
</evidence>
<keyword evidence="15" id="KW-1185">Reference proteome</keyword>
<evidence type="ECO:0000259" key="11">
    <source>
        <dbReference type="PROSITE" id="PS51192"/>
    </source>
</evidence>
<feature type="short sequence motif" description="Q motif" evidence="8">
    <location>
        <begin position="1"/>
        <end position="24"/>
    </location>
</feature>
<dbReference type="EC" id="3.6.4.13" evidence="1"/>
<feature type="region of interest" description="Disordered" evidence="10">
    <location>
        <begin position="441"/>
        <end position="488"/>
    </location>
</feature>
<evidence type="ECO:0000313" key="15">
    <source>
        <dbReference type="Proteomes" id="UP000011910"/>
    </source>
</evidence>